<evidence type="ECO:0000313" key="3">
    <source>
        <dbReference type="Proteomes" id="UP000386466"/>
    </source>
</evidence>
<feature type="region of interest" description="Disordered" evidence="1">
    <location>
        <begin position="1"/>
        <end position="62"/>
    </location>
</feature>
<accession>A0A485N1R1</accession>
<feature type="compositionally biased region" description="Polar residues" evidence="1">
    <location>
        <begin position="11"/>
        <end position="21"/>
    </location>
</feature>
<dbReference type="AlphaFoldDB" id="A0A485N1R1"/>
<name>A0A485N1R1_LYNPA</name>
<evidence type="ECO:0000256" key="1">
    <source>
        <dbReference type="SAM" id="MobiDB-lite"/>
    </source>
</evidence>
<dbReference type="Proteomes" id="UP000386466">
    <property type="component" value="Unassembled WGS sequence"/>
</dbReference>
<protein>
    <submittedName>
        <fullName evidence="2">Uncharacterized protein</fullName>
    </submittedName>
</protein>
<gene>
    <name evidence="2" type="ORF">LYPA_23C001381</name>
</gene>
<reference evidence="2 3" key="1">
    <citation type="submission" date="2019-01" db="EMBL/GenBank/DDBJ databases">
        <authorList>
            <person name="Alioto T."/>
            <person name="Alioto T."/>
        </authorList>
    </citation>
    <scope>NUCLEOTIDE SEQUENCE [LARGE SCALE GENOMIC DNA]</scope>
</reference>
<dbReference type="EMBL" id="CAAGRJ010009854">
    <property type="protein sequence ID" value="VFV27270.1"/>
    <property type="molecule type" value="Genomic_DNA"/>
</dbReference>
<sequence length="62" mass="6534">MASKDDLPLTPSLTSICQPTPTVAEGGARRQHTQLRDAPPSAGRIEDPRDLGSSHGPNNVDT</sequence>
<organism evidence="2 3">
    <name type="scientific">Lynx pardinus</name>
    <name type="common">Iberian lynx</name>
    <name type="synonym">Felis pardina</name>
    <dbReference type="NCBI Taxonomy" id="191816"/>
    <lineage>
        <taxon>Eukaryota</taxon>
        <taxon>Metazoa</taxon>
        <taxon>Chordata</taxon>
        <taxon>Craniata</taxon>
        <taxon>Vertebrata</taxon>
        <taxon>Euteleostomi</taxon>
        <taxon>Mammalia</taxon>
        <taxon>Eutheria</taxon>
        <taxon>Laurasiatheria</taxon>
        <taxon>Carnivora</taxon>
        <taxon>Feliformia</taxon>
        <taxon>Felidae</taxon>
        <taxon>Felinae</taxon>
        <taxon>Lynx</taxon>
    </lineage>
</organism>
<keyword evidence="3" id="KW-1185">Reference proteome</keyword>
<proteinExistence type="predicted"/>
<evidence type="ECO:0000313" key="2">
    <source>
        <dbReference type="EMBL" id="VFV27270.1"/>
    </source>
</evidence>